<dbReference type="Gene3D" id="1.10.530.10">
    <property type="match status" value="1"/>
</dbReference>
<comment type="caution">
    <text evidence="4">The sequence shown here is derived from an EMBL/GenBank/DDBJ whole genome shotgun (WGS) entry which is preliminary data.</text>
</comment>
<proteinExistence type="predicted"/>
<dbReference type="PANTHER" id="PTHR33308">
    <property type="entry name" value="PEPTIDOGLYCAN HYDROLASE FLGJ"/>
    <property type="match status" value="1"/>
</dbReference>
<keyword evidence="5" id="KW-1185">Reference proteome</keyword>
<organism evidence="4 5">
    <name type="scientific">Kurthia gibsonii</name>
    <dbReference type="NCBI Taxonomy" id="33946"/>
    <lineage>
        <taxon>Bacteria</taxon>
        <taxon>Bacillati</taxon>
        <taxon>Bacillota</taxon>
        <taxon>Bacilli</taxon>
        <taxon>Bacillales</taxon>
        <taxon>Caryophanaceae</taxon>
        <taxon>Kurthia</taxon>
    </lineage>
</organism>
<dbReference type="InterPro" id="IPR038200">
    <property type="entry name" value="GW_dom_sf"/>
</dbReference>
<keyword evidence="1" id="KW-0378">Hydrolase</keyword>
<name>A0ABU9LL64_9BACL</name>
<dbReference type="Pfam" id="PF01832">
    <property type="entry name" value="Glucosaminidase"/>
    <property type="match status" value="1"/>
</dbReference>
<dbReference type="InterPro" id="IPR002901">
    <property type="entry name" value="MGlyc_endo_b_GlcNAc-like_dom"/>
</dbReference>
<dbReference type="Proteomes" id="UP001398420">
    <property type="component" value="Unassembled WGS sequence"/>
</dbReference>
<evidence type="ECO:0000256" key="2">
    <source>
        <dbReference type="SAM" id="SignalP"/>
    </source>
</evidence>
<evidence type="ECO:0000256" key="1">
    <source>
        <dbReference type="ARBA" id="ARBA00022801"/>
    </source>
</evidence>
<gene>
    <name evidence="4" type="ORF">AAF454_04195</name>
</gene>
<feature type="signal peptide" evidence="2">
    <location>
        <begin position="1"/>
        <end position="26"/>
    </location>
</feature>
<dbReference type="Gene3D" id="2.30.30.40">
    <property type="entry name" value="SH3 Domains"/>
    <property type="match status" value="2"/>
</dbReference>
<evidence type="ECO:0000313" key="4">
    <source>
        <dbReference type="EMBL" id="MEL5987607.1"/>
    </source>
</evidence>
<accession>A0ABU9LL64</accession>
<keyword evidence="2" id="KW-0732">Signal</keyword>
<evidence type="ECO:0000259" key="3">
    <source>
        <dbReference type="PROSITE" id="PS51781"/>
    </source>
</evidence>
<evidence type="ECO:0000313" key="5">
    <source>
        <dbReference type="Proteomes" id="UP001398420"/>
    </source>
</evidence>
<dbReference type="InterPro" id="IPR003646">
    <property type="entry name" value="SH3-like_bac-type"/>
</dbReference>
<feature type="chain" id="PRO_5046867616" evidence="2">
    <location>
        <begin position="27"/>
        <end position="516"/>
    </location>
</feature>
<protein>
    <submittedName>
        <fullName evidence="4">Glucosaminidase domain-containing protein</fullName>
    </submittedName>
</protein>
<dbReference type="PROSITE" id="PS51781">
    <property type="entry name" value="SH3B"/>
    <property type="match status" value="1"/>
</dbReference>
<dbReference type="InterPro" id="IPR051056">
    <property type="entry name" value="Glycosyl_Hydrolase_73"/>
</dbReference>
<sequence length="516" mass="57794">MKWKWMIAGVLSLLCVFAFTSTQSQAASEYKVAEIKTTKAKFYKTPSKKAKATAVKSTDLKRTYYVRESKKADGTTYYRLEKGVTSMGWIDGKVLKINNRTLLSKKKQTMYLLGRNNAYTMPATTSSNRSYNLEIRRGLSFAAERYEKVGTTYWYKGKIEGTTKLRWIRSDLLTTNGFVGVDLRKPSNVTAKDLQALILSKGRTPDNILYKLAPEFIKAQSSTGVSAQFMFAHAALETGWGGSTISQYKNNLFGYQAYDTCPITCSKYFPKGEDGLKLYASRIVNNYLTVGGPYYYGKNVLAMNVKYATDPTWGEKIANIMQQIKPYNSSYYKGVKASTKKVSIAQDFGSEIPSTKPQPSAFVALPSSISATINSSGASVYSIPYVYAPRVGSYAKGKKITLKAYHTDVKDFKNAKGAQSRWYRISYQNKQAWVRSDQITTTNLAFTTVDATLRSNAGTNYSKVTTAKKNTALKLVTSSSKPVTKKDSKKATWYQVYQPGSTKKVWIRSDLMKIYR</sequence>
<dbReference type="PANTHER" id="PTHR33308:SF9">
    <property type="entry name" value="PEPTIDOGLYCAN HYDROLASE FLGJ"/>
    <property type="match status" value="1"/>
</dbReference>
<dbReference type="RefSeq" id="WP_342302693.1">
    <property type="nucleotide sequence ID" value="NZ_JAWVOH010000004.1"/>
</dbReference>
<dbReference type="Gene3D" id="2.30.30.170">
    <property type="match status" value="2"/>
</dbReference>
<reference evidence="4 5" key="1">
    <citation type="submission" date="2024-04" db="EMBL/GenBank/DDBJ databases">
        <authorList>
            <person name="Wu Y.S."/>
            <person name="Zhang L."/>
        </authorList>
    </citation>
    <scope>NUCLEOTIDE SEQUENCE [LARGE SCALE GENOMIC DNA]</scope>
    <source>
        <strain evidence="4 5">KG-01</strain>
    </source>
</reference>
<dbReference type="SMART" id="SM00047">
    <property type="entry name" value="LYZ2"/>
    <property type="match status" value="1"/>
</dbReference>
<feature type="domain" description="SH3b" evidence="3">
    <location>
        <begin position="368"/>
        <end position="443"/>
    </location>
</feature>
<dbReference type="EMBL" id="JBCEWA010000003">
    <property type="protein sequence ID" value="MEL5987607.1"/>
    <property type="molecule type" value="Genomic_DNA"/>
</dbReference>